<dbReference type="Gene3D" id="2.40.100.10">
    <property type="entry name" value="Cyclophilin-like"/>
    <property type="match status" value="1"/>
</dbReference>
<accession>A0A833SVI0</accession>
<dbReference type="PANTHER" id="PTHR11071:SF561">
    <property type="entry name" value="PEPTIDYL-PROLYL CIS-TRANS ISOMERASE D-RELATED"/>
    <property type="match status" value="1"/>
</dbReference>
<evidence type="ECO:0000313" key="3">
    <source>
        <dbReference type="EMBL" id="KAF4138323.1"/>
    </source>
</evidence>
<gene>
    <name evidence="2" type="ORF">GN244_ATG15425</name>
    <name evidence="3" type="ORF">GN958_ATG12477</name>
</gene>
<keyword evidence="4" id="KW-1185">Reference proteome</keyword>
<dbReference type="GO" id="GO:0006457">
    <property type="term" value="P:protein folding"/>
    <property type="evidence" value="ECO:0007669"/>
    <property type="project" value="TreeGrafter"/>
</dbReference>
<evidence type="ECO:0000313" key="2">
    <source>
        <dbReference type="EMBL" id="KAF4032699.1"/>
    </source>
</evidence>
<dbReference type="PANTHER" id="PTHR11071">
    <property type="entry name" value="PEPTIDYL-PROLYL CIS-TRANS ISOMERASE"/>
    <property type="match status" value="1"/>
</dbReference>
<evidence type="ECO:0000313" key="4">
    <source>
        <dbReference type="Proteomes" id="UP000602510"/>
    </source>
</evidence>
<dbReference type="EMBL" id="JAACNO010001686">
    <property type="protein sequence ID" value="KAF4138323.1"/>
    <property type="molecule type" value="Genomic_DNA"/>
</dbReference>
<dbReference type="Pfam" id="PF00160">
    <property type="entry name" value="Pro_isomerase"/>
    <property type="match status" value="1"/>
</dbReference>
<dbReference type="Proteomes" id="UP000704712">
    <property type="component" value="Unassembled WGS sequence"/>
</dbReference>
<comment type="caution">
    <text evidence="2">The sequence shown here is derived from an EMBL/GenBank/DDBJ whole genome shotgun (WGS) entry which is preliminary data.</text>
</comment>
<dbReference type="SUPFAM" id="SSF50891">
    <property type="entry name" value="Cyclophilin-like"/>
    <property type="match status" value="1"/>
</dbReference>
<dbReference type="GO" id="GO:0016018">
    <property type="term" value="F:cyclosporin A binding"/>
    <property type="evidence" value="ECO:0007669"/>
    <property type="project" value="TreeGrafter"/>
</dbReference>
<dbReference type="InterPro" id="IPR029000">
    <property type="entry name" value="Cyclophilin-like_dom_sf"/>
</dbReference>
<dbReference type="EMBL" id="WSZM01000471">
    <property type="protein sequence ID" value="KAF4032699.1"/>
    <property type="molecule type" value="Genomic_DNA"/>
</dbReference>
<dbReference type="PROSITE" id="PS50072">
    <property type="entry name" value="CSA_PPIASE_2"/>
    <property type="match status" value="1"/>
</dbReference>
<dbReference type="PRINTS" id="PR00153">
    <property type="entry name" value="CSAPPISMRASE"/>
</dbReference>
<dbReference type="AlphaFoldDB" id="A0A833SVI0"/>
<organism evidence="2 4">
    <name type="scientific">Phytophthora infestans</name>
    <name type="common">Potato late blight agent</name>
    <name type="synonym">Botrytis infestans</name>
    <dbReference type="NCBI Taxonomy" id="4787"/>
    <lineage>
        <taxon>Eukaryota</taxon>
        <taxon>Sar</taxon>
        <taxon>Stramenopiles</taxon>
        <taxon>Oomycota</taxon>
        <taxon>Peronosporomycetes</taxon>
        <taxon>Peronosporales</taxon>
        <taxon>Peronosporaceae</taxon>
        <taxon>Phytophthora</taxon>
    </lineage>
</organism>
<dbReference type="Proteomes" id="UP000602510">
    <property type="component" value="Unassembled WGS sequence"/>
</dbReference>
<dbReference type="GO" id="GO:0003755">
    <property type="term" value="F:peptidyl-prolyl cis-trans isomerase activity"/>
    <property type="evidence" value="ECO:0007669"/>
    <property type="project" value="InterPro"/>
</dbReference>
<protein>
    <submittedName>
        <fullName evidence="2">Cyclophilin type peptidyl-prolyl cis-trans isomerase/CLD</fullName>
    </submittedName>
</protein>
<feature type="domain" description="PPIase cyclophilin-type" evidence="1">
    <location>
        <begin position="169"/>
        <end position="335"/>
    </location>
</feature>
<dbReference type="InterPro" id="IPR002130">
    <property type="entry name" value="Cyclophilin-type_PPIase_dom"/>
</dbReference>
<evidence type="ECO:0000259" key="1">
    <source>
        <dbReference type="PROSITE" id="PS50072"/>
    </source>
</evidence>
<sequence length="337" mass="37356">MASAGMECCELVGLMGDVAYQRCKLLLQELRKLHPIFVSPLEGMMEVEYLEYLQNQQDKIPKSKRAELQRATRPIILLLDSSNDMLDGEDELLDFAMERTQLSRNELLAAAAFGEVLAVGSEDEGNDNSRKDYGEKLALAEETLETKAEEAAQQTLTRYRELSGHLYAFLVFEVDGVALPRVELELFHGVCPKTCKNFLALCEHKVPDLTDENQQLGYQGNPVHRVVRGGWIQAGDIAGNGRGDGPCRSLYGLEFPDESFAVSHNAAGILSMANIGPHTNGSQFFITLAPQPWLDRRKVAFGRVVSGWLTVITIGSLETRQERPCVPCTIVDSGRLQ</sequence>
<keyword evidence="2" id="KW-0413">Isomerase</keyword>
<proteinExistence type="predicted"/>
<name>A0A833SVI0_PHYIN</name>
<dbReference type="GO" id="GO:0005737">
    <property type="term" value="C:cytoplasm"/>
    <property type="evidence" value="ECO:0007669"/>
    <property type="project" value="TreeGrafter"/>
</dbReference>
<reference evidence="2" key="1">
    <citation type="submission" date="2020-04" db="EMBL/GenBank/DDBJ databases">
        <title>Hybrid Assembly of Korean Phytophthora infestans isolates.</title>
        <authorList>
            <person name="Prokchorchik M."/>
            <person name="Lee Y."/>
            <person name="Seo J."/>
            <person name="Cho J.-H."/>
            <person name="Park Y.-E."/>
            <person name="Jang D.-C."/>
            <person name="Im J.-S."/>
            <person name="Choi J.-G."/>
            <person name="Park H.-J."/>
            <person name="Lee G.-B."/>
            <person name="Lee Y.-G."/>
            <person name="Hong S.-Y."/>
            <person name="Cho K."/>
            <person name="Sohn K.H."/>
        </authorList>
    </citation>
    <scope>NUCLEOTIDE SEQUENCE</scope>
    <source>
        <strain evidence="2">KR_1_A1</strain>
        <strain evidence="3">KR_2_A2</strain>
    </source>
</reference>